<evidence type="ECO:0000313" key="1">
    <source>
        <dbReference type="EMBL" id="CAD8875508.1"/>
    </source>
</evidence>
<accession>A0A7S1B5X3</accession>
<protein>
    <submittedName>
        <fullName evidence="1">Uncharacterized protein</fullName>
    </submittedName>
</protein>
<organism evidence="1">
    <name type="scientific">Corethron hystrix</name>
    <dbReference type="NCBI Taxonomy" id="216773"/>
    <lineage>
        <taxon>Eukaryota</taxon>
        <taxon>Sar</taxon>
        <taxon>Stramenopiles</taxon>
        <taxon>Ochrophyta</taxon>
        <taxon>Bacillariophyta</taxon>
        <taxon>Coscinodiscophyceae</taxon>
        <taxon>Corethrophycidae</taxon>
        <taxon>Corethrales</taxon>
        <taxon>Corethraceae</taxon>
        <taxon>Corethron</taxon>
    </lineage>
</organism>
<dbReference type="AlphaFoldDB" id="A0A7S1B5X3"/>
<dbReference type="EMBL" id="HBFR01003837">
    <property type="protein sequence ID" value="CAD8875508.1"/>
    <property type="molecule type" value="Transcribed_RNA"/>
</dbReference>
<name>A0A7S1B5X3_9STRA</name>
<proteinExistence type="predicted"/>
<sequence length="123" mass="13280">MMRPNDVPNHPHSLDAISPSTYRMASLPIPVPMHMLATPLQDRFPPPPIPPASDAVRAIRLTPSVPLCTPGGAPARSPLPTDGLTAVAFDSMIHILLMQWVACDADASLIPYMPTFTYVKTRG</sequence>
<gene>
    <name evidence="1" type="ORF">CHYS00102_LOCUS2683</name>
</gene>
<reference evidence="1" key="1">
    <citation type="submission" date="2021-01" db="EMBL/GenBank/DDBJ databases">
        <authorList>
            <person name="Corre E."/>
            <person name="Pelletier E."/>
            <person name="Niang G."/>
            <person name="Scheremetjew M."/>
            <person name="Finn R."/>
            <person name="Kale V."/>
            <person name="Holt S."/>
            <person name="Cochrane G."/>
            <person name="Meng A."/>
            <person name="Brown T."/>
            <person name="Cohen L."/>
        </authorList>
    </citation>
    <scope>NUCLEOTIDE SEQUENCE</scope>
    <source>
        <strain evidence="1">308</strain>
    </source>
</reference>